<feature type="domain" description="Zn(2)-C6 fungal-type" evidence="2">
    <location>
        <begin position="7"/>
        <end position="35"/>
    </location>
</feature>
<sequence>MGRLSRGCLRCRERRVRCDEGRPSCRRCLHRNEICEGYRDTASLIFRHETHKVIEHAQAAHTSPAYASLPSRAAAPVRSRSVDASLSSRRLSFASGHGSDYHTEDASALAPDEAAGVKMSNPRRWLKATALAQWRQPPVEDQAVDLFLDKYVLYPCNQTSSPGFLEHLPSMFKEVDNIHGRHALRWSVRAAAYADVSKGQDSDALARKALQCYGMALTALGESLARPGKEPDDYDLMTVVMLDMFETLYIPDEASKGAHGQGMAQILRLRGPDLVYSARGWSLFRLAHHRLQKQQLAFNMPPLAESTEWLDQLDTDTEPYVRLETITHEINETCKRARSLLELIDGGGLPVSALIGMIQELHALDQTAVNWRHTPHRAFATVAVSERPDLQAAADGITDTIQLHPDVWMAYGWNYHRTARILFLQQLLKCAYAALNASDLDVPEEVQTLTSTVDACISTVRWLADQILATVPQSFGDVDHMGRPHDSTSGPPRCRGIGGYLLLWPTRVVKGQPNATSQEQKERATRVFERIREYTGMKAILGDKSSI</sequence>
<dbReference type="GO" id="GO:0003677">
    <property type="term" value="F:DNA binding"/>
    <property type="evidence" value="ECO:0007669"/>
    <property type="project" value="UniProtKB-KW"/>
</dbReference>
<dbReference type="Gene3D" id="4.10.240.10">
    <property type="entry name" value="Zn(2)-C6 fungal-type DNA-binding domain"/>
    <property type="match status" value="1"/>
</dbReference>
<gene>
    <name evidence="3" type="ORF">SPI_03391</name>
</gene>
<dbReference type="AlphaFoldDB" id="A0A167XAY4"/>
<dbReference type="SMART" id="SM00066">
    <property type="entry name" value="GAL4"/>
    <property type="match status" value="1"/>
</dbReference>
<comment type="caution">
    <text evidence="3">The sequence shown here is derived from an EMBL/GenBank/DDBJ whole genome shotgun (WGS) entry which is preliminary data.</text>
</comment>
<dbReference type="GO" id="GO:0000981">
    <property type="term" value="F:DNA-binding transcription factor activity, RNA polymerase II-specific"/>
    <property type="evidence" value="ECO:0007669"/>
    <property type="project" value="InterPro"/>
</dbReference>
<organism evidence="3 4">
    <name type="scientific">Niveomyces insectorum RCEF 264</name>
    <dbReference type="NCBI Taxonomy" id="1081102"/>
    <lineage>
        <taxon>Eukaryota</taxon>
        <taxon>Fungi</taxon>
        <taxon>Dikarya</taxon>
        <taxon>Ascomycota</taxon>
        <taxon>Pezizomycotina</taxon>
        <taxon>Sordariomycetes</taxon>
        <taxon>Hypocreomycetidae</taxon>
        <taxon>Hypocreales</taxon>
        <taxon>Cordycipitaceae</taxon>
        <taxon>Niveomyces</taxon>
    </lineage>
</organism>
<evidence type="ECO:0000259" key="2">
    <source>
        <dbReference type="PROSITE" id="PS50048"/>
    </source>
</evidence>
<dbReference type="InterPro" id="IPR001138">
    <property type="entry name" value="Zn2Cys6_DnaBD"/>
</dbReference>
<dbReference type="Pfam" id="PF00172">
    <property type="entry name" value="Zn_clus"/>
    <property type="match status" value="1"/>
</dbReference>
<dbReference type="PANTHER" id="PTHR38791">
    <property type="entry name" value="ZN(II)2CYS6 TRANSCRIPTION FACTOR (EUROFUNG)-RELATED-RELATED"/>
    <property type="match status" value="1"/>
</dbReference>
<dbReference type="PROSITE" id="PS00463">
    <property type="entry name" value="ZN2_CY6_FUNGAL_1"/>
    <property type="match status" value="1"/>
</dbReference>
<reference evidence="3 4" key="1">
    <citation type="journal article" date="2016" name="Genome Biol. Evol.">
        <title>Divergent and convergent evolution of fungal pathogenicity.</title>
        <authorList>
            <person name="Shang Y."/>
            <person name="Xiao G."/>
            <person name="Zheng P."/>
            <person name="Cen K."/>
            <person name="Zhan S."/>
            <person name="Wang C."/>
        </authorList>
    </citation>
    <scope>NUCLEOTIDE SEQUENCE [LARGE SCALE GENOMIC DNA]</scope>
    <source>
        <strain evidence="3 4">RCEF 264</strain>
    </source>
</reference>
<keyword evidence="4" id="KW-1185">Reference proteome</keyword>
<dbReference type="OrthoDB" id="2991872at2759"/>
<dbReference type="InterPro" id="IPR053175">
    <property type="entry name" value="DHMBA_Reg_Transcription_Factor"/>
</dbReference>
<dbReference type="GO" id="GO:0008270">
    <property type="term" value="F:zinc ion binding"/>
    <property type="evidence" value="ECO:0007669"/>
    <property type="project" value="InterPro"/>
</dbReference>
<dbReference type="SUPFAM" id="SSF57701">
    <property type="entry name" value="Zn2/Cys6 DNA-binding domain"/>
    <property type="match status" value="1"/>
</dbReference>
<dbReference type="InterPro" id="IPR036864">
    <property type="entry name" value="Zn2-C6_fun-type_DNA-bd_sf"/>
</dbReference>
<name>A0A167XAY4_9HYPO</name>
<protein>
    <submittedName>
        <fullName evidence="3">Zn(2)-C6 fungal-type DNA-binding domain protein</fullName>
    </submittedName>
</protein>
<accession>A0A167XAY4</accession>
<dbReference type="CDD" id="cd00067">
    <property type="entry name" value="GAL4"/>
    <property type="match status" value="1"/>
</dbReference>
<proteinExistence type="predicted"/>
<dbReference type="Proteomes" id="UP000076874">
    <property type="component" value="Unassembled WGS sequence"/>
</dbReference>
<evidence type="ECO:0000313" key="4">
    <source>
        <dbReference type="Proteomes" id="UP000076874"/>
    </source>
</evidence>
<keyword evidence="3" id="KW-0238">DNA-binding</keyword>
<keyword evidence="1" id="KW-0539">Nucleus</keyword>
<dbReference type="PROSITE" id="PS50048">
    <property type="entry name" value="ZN2_CY6_FUNGAL_2"/>
    <property type="match status" value="1"/>
</dbReference>
<evidence type="ECO:0000256" key="1">
    <source>
        <dbReference type="ARBA" id="ARBA00023242"/>
    </source>
</evidence>
<dbReference type="EMBL" id="AZHD01000004">
    <property type="protein sequence ID" value="OAA64744.1"/>
    <property type="molecule type" value="Genomic_DNA"/>
</dbReference>
<evidence type="ECO:0000313" key="3">
    <source>
        <dbReference type="EMBL" id="OAA64744.1"/>
    </source>
</evidence>